<dbReference type="RefSeq" id="WP_007918255.1">
    <property type="nucleotide sequence ID" value="NZ_ADVG01000004.1"/>
</dbReference>
<evidence type="ECO:0000313" key="3">
    <source>
        <dbReference type="Proteomes" id="UP000004508"/>
    </source>
</evidence>
<dbReference type="Proteomes" id="UP000004508">
    <property type="component" value="Unassembled WGS sequence"/>
</dbReference>
<evidence type="ECO:0000256" key="1">
    <source>
        <dbReference type="SAM" id="Phobius"/>
    </source>
</evidence>
<feature type="transmembrane region" description="Helical" evidence="1">
    <location>
        <begin position="44"/>
        <end position="61"/>
    </location>
</feature>
<dbReference type="EMBL" id="ADVG01000004">
    <property type="protein sequence ID" value="EFH81091.1"/>
    <property type="molecule type" value="Genomic_DNA"/>
</dbReference>
<feature type="transmembrane region" description="Helical" evidence="1">
    <location>
        <begin position="12"/>
        <end position="38"/>
    </location>
</feature>
<comment type="caution">
    <text evidence="2">The sequence shown here is derived from an EMBL/GenBank/DDBJ whole genome shotgun (WGS) entry which is preliminary data.</text>
</comment>
<keyword evidence="1" id="KW-0472">Membrane</keyword>
<keyword evidence="3" id="KW-1185">Reference proteome</keyword>
<feature type="transmembrane region" description="Helical" evidence="1">
    <location>
        <begin position="127"/>
        <end position="157"/>
    </location>
</feature>
<keyword evidence="1" id="KW-1133">Transmembrane helix</keyword>
<reference evidence="2 3" key="1">
    <citation type="journal article" date="2011" name="Stand. Genomic Sci.">
        <title>Non-contiguous finished genome sequence and contextual data of the filamentous soil bacterium Ktedonobacter racemifer type strain (SOSP1-21).</title>
        <authorList>
            <person name="Chang Y.J."/>
            <person name="Land M."/>
            <person name="Hauser L."/>
            <person name="Chertkov O."/>
            <person name="Del Rio T.G."/>
            <person name="Nolan M."/>
            <person name="Copeland A."/>
            <person name="Tice H."/>
            <person name="Cheng J.F."/>
            <person name="Lucas S."/>
            <person name="Han C."/>
            <person name="Goodwin L."/>
            <person name="Pitluck S."/>
            <person name="Ivanova N."/>
            <person name="Ovchinikova G."/>
            <person name="Pati A."/>
            <person name="Chen A."/>
            <person name="Palaniappan K."/>
            <person name="Mavromatis K."/>
            <person name="Liolios K."/>
            <person name="Brettin T."/>
            <person name="Fiebig A."/>
            <person name="Rohde M."/>
            <person name="Abt B."/>
            <person name="Goker M."/>
            <person name="Detter J.C."/>
            <person name="Woyke T."/>
            <person name="Bristow J."/>
            <person name="Eisen J.A."/>
            <person name="Markowitz V."/>
            <person name="Hugenholtz P."/>
            <person name="Kyrpides N.C."/>
            <person name="Klenk H.P."/>
            <person name="Lapidus A."/>
        </authorList>
    </citation>
    <scope>NUCLEOTIDE SEQUENCE [LARGE SCALE GENOMIC DNA]</scope>
    <source>
        <strain evidence="3">DSM 44963</strain>
    </source>
</reference>
<keyword evidence="1" id="KW-0812">Transmembrane</keyword>
<dbReference type="OrthoDB" id="9915088at2"/>
<feature type="transmembrane region" description="Helical" evidence="1">
    <location>
        <begin position="73"/>
        <end position="95"/>
    </location>
</feature>
<proteinExistence type="predicted"/>
<protein>
    <recommendedName>
        <fullName evidence="4">DUF4199 domain-containing protein</fullName>
    </recommendedName>
</protein>
<evidence type="ECO:0008006" key="4">
    <source>
        <dbReference type="Google" id="ProtNLM"/>
    </source>
</evidence>
<evidence type="ECO:0000313" key="2">
    <source>
        <dbReference type="EMBL" id="EFH81091.1"/>
    </source>
</evidence>
<organism evidence="2 3">
    <name type="scientific">Ktedonobacter racemifer DSM 44963</name>
    <dbReference type="NCBI Taxonomy" id="485913"/>
    <lineage>
        <taxon>Bacteria</taxon>
        <taxon>Bacillati</taxon>
        <taxon>Chloroflexota</taxon>
        <taxon>Ktedonobacteria</taxon>
        <taxon>Ktedonobacterales</taxon>
        <taxon>Ktedonobacteraceae</taxon>
        <taxon>Ktedonobacter</taxon>
    </lineage>
</organism>
<accession>D6U387</accession>
<dbReference type="STRING" id="485913.Krac_1769"/>
<name>D6U387_KTERA</name>
<dbReference type="AlphaFoldDB" id="D6U387"/>
<gene>
    <name evidence="2" type="ORF">Krac_1769</name>
</gene>
<dbReference type="InParanoid" id="D6U387"/>
<sequence>MQEQGIARRGGAAFIWTWGAICGVVLGVIQIIISLLPLGSLKTILDLLVWLIGFFVIGLFAARQTGRVGTGALVGLVAGLIGSLIAVIFVIAQIATNEQELTQALNQAAQSAQHQGRSLSSSALHTVAVVGIVIGLIVTVALELGLGAGIGALGGLVGRRQAPRVASTPVAGTV</sequence>